<dbReference type="RefSeq" id="WP_110305798.1">
    <property type="nucleotide sequence ID" value="NZ_QJHK01000004.1"/>
</dbReference>
<protein>
    <recommendedName>
        <fullName evidence="4">Bacterial surface antigen (D15) domain-containing protein</fullName>
    </recommendedName>
</protein>
<proteinExistence type="predicted"/>
<dbReference type="GO" id="GO:0019867">
    <property type="term" value="C:outer membrane"/>
    <property type="evidence" value="ECO:0007669"/>
    <property type="project" value="InterPro"/>
</dbReference>
<keyword evidence="2" id="KW-0472">Membrane</keyword>
<evidence type="ECO:0000313" key="6">
    <source>
        <dbReference type="Proteomes" id="UP000247903"/>
    </source>
</evidence>
<organism evidence="5 6">
    <name type="scientific">Flavobacterium cheongpyeongense</name>
    <dbReference type="NCBI Taxonomy" id="2212651"/>
    <lineage>
        <taxon>Bacteria</taxon>
        <taxon>Pseudomonadati</taxon>
        <taxon>Bacteroidota</taxon>
        <taxon>Flavobacteriia</taxon>
        <taxon>Flavobacteriales</taxon>
        <taxon>Flavobacteriaceae</taxon>
        <taxon>Flavobacterium</taxon>
    </lineage>
</organism>
<gene>
    <name evidence="5" type="ORF">DMB65_06250</name>
</gene>
<dbReference type="InterPro" id="IPR000184">
    <property type="entry name" value="Bac_surfAg_D15"/>
</dbReference>
<name>A0A2V4BSJ1_9FLAO</name>
<comment type="subcellular location">
    <subcellularLocation>
        <location evidence="1">Membrane</location>
    </subcellularLocation>
</comment>
<comment type="caution">
    <text evidence="5">The sequence shown here is derived from an EMBL/GenBank/DDBJ whole genome shotgun (WGS) entry which is preliminary data.</text>
</comment>
<evidence type="ECO:0000256" key="2">
    <source>
        <dbReference type="ARBA" id="ARBA00023136"/>
    </source>
</evidence>
<sequence length="857" mass="97654">MKKIFTKITAFILIAILICACNAVKRIPGGKNLLTKNDIIVNGKSTNDETASNQMYQKPNSNLLGYKLRLNLYNLAKLNPDSSYQAKFKNNPGKYERQSKILSAKQVDRLGQSFLYKGIHEFLKKTGEPPVIIDTSKTKKTLLRLKSYYFNNGYFNVTTNYDIDSVGYKRAKINYNITTGPMYTLDSIRRSISTPALDSLYIKNTEPSFLKSGNQFKTSDFEEEKNRVTTYFRNHGAYYFQPTYVTFDVDTIGKKNKADINLIIKDNSIQEKDSSRTEPFKLYKISDVNIYTDYSPARAKSQIKDSTTYNNFNLYSYDKLKYKPRAITDAIFITKGSTYADFRTTLSSRYLNNLKIFNYPSIQYEVDRRDSTAQSLIAKVYLTPRKKYSFGATLDLTHSNIQDFGIGASVSETIRNVFNRAETLEISARANIGSSKDMANPNNNFFNVSEYGVDMKLNFPRILMPFGTEKIIPKSMIPSTAIAAGFSKQRNIGLDKENFTGGLSYLWSPKRYNSAKLELLNAQYVRNLNPDNYFKVYTSSYDELNGIARDYNITPENWGDTPEEQNRKNLTIPKGTTGFTNDVINNKTTLTASDPEYKNIESIEERRVRLTENDFILATSYTFTKTTKKDLADNTFYQFKAKIESAGTLLSAISSVANLPKNSTGNYEIFNLEYSEYLKTEFDYIKHWDFGKEKVLAVRSFFGIAIPFGNSDYIPFSRSYYSGGSNDNRAWQPYALGPGSTNAVNDFNEANMKLALSGEFRFRIFGDVKGAIFADAGNIWNVLDNVTDEKAKFSGLNDFEEIALGSGFGLRYDLSFFVIRLDLGFKTYNPAHDKGDRWFKEYNFGHSVLNFGINYPF</sequence>
<evidence type="ECO:0000256" key="1">
    <source>
        <dbReference type="ARBA" id="ARBA00004370"/>
    </source>
</evidence>
<dbReference type="Proteomes" id="UP000247903">
    <property type="component" value="Unassembled WGS sequence"/>
</dbReference>
<evidence type="ECO:0000256" key="3">
    <source>
        <dbReference type="SAM" id="MobiDB-lite"/>
    </source>
</evidence>
<evidence type="ECO:0000259" key="4">
    <source>
        <dbReference type="Pfam" id="PF01103"/>
    </source>
</evidence>
<feature type="region of interest" description="Disordered" evidence="3">
    <location>
        <begin position="555"/>
        <end position="574"/>
    </location>
</feature>
<dbReference type="PROSITE" id="PS51257">
    <property type="entry name" value="PROKAR_LIPOPROTEIN"/>
    <property type="match status" value="1"/>
</dbReference>
<evidence type="ECO:0000313" key="5">
    <source>
        <dbReference type="EMBL" id="PXY41552.1"/>
    </source>
</evidence>
<dbReference type="Pfam" id="PF01103">
    <property type="entry name" value="Omp85"/>
    <property type="match status" value="1"/>
</dbReference>
<dbReference type="EMBL" id="QJHK01000004">
    <property type="protein sequence ID" value="PXY41552.1"/>
    <property type="molecule type" value="Genomic_DNA"/>
</dbReference>
<accession>A0A2V4BSJ1</accession>
<dbReference type="Gene3D" id="2.40.160.50">
    <property type="entry name" value="membrane protein fhac: a member of the omp85/tpsb transporter family"/>
    <property type="match status" value="1"/>
</dbReference>
<reference evidence="5 6" key="1">
    <citation type="submission" date="2018-05" db="EMBL/GenBank/DDBJ databases">
        <title>Flavobacterium sp. strain IMCC34759, incomplete genome.</title>
        <authorList>
            <person name="Joung Y."/>
            <person name="Cho J."/>
        </authorList>
    </citation>
    <scope>NUCLEOTIDE SEQUENCE [LARGE SCALE GENOMIC DNA]</scope>
    <source>
        <strain evidence="5 6">IMCC34759</strain>
    </source>
</reference>
<dbReference type="AlphaFoldDB" id="A0A2V4BSJ1"/>
<feature type="domain" description="Bacterial surface antigen (D15)" evidence="4">
    <location>
        <begin position="674"/>
        <end position="840"/>
    </location>
</feature>
<dbReference type="OrthoDB" id="9814535at2"/>
<keyword evidence="6" id="KW-1185">Reference proteome</keyword>